<dbReference type="AlphaFoldDB" id="A0A5P6PEZ4"/>
<dbReference type="OrthoDB" id="8255031at2"/>
<dbReference type="EMBL" id="CP044543">
    <property type="protein sequence ID" value="QFI76836.1"/>
    <property type="molecule type" value="Genomic_DNA"/>
</dbReference>
<gene>
    <name evidence="1" type="ORF">F8237_33220</name>
</gene>
<dbReference type="Proteomes" id="UP000325641">
    <property type="component" value="Chromosome"/>
</dbReference>
<name>A0A5P6PEZ4_9BRAD</name>
<dbReference type="RefSeq" id="WP_028136462.1">
    <property type="nucleotide sequence ID" value="NZ_CP044543.1"/>
</dbReference>
<proteinExistence type="predicted"/>
<protein>
    <submittedName>
        <fullName evidence="1">Uncharacterized protein</fullName>
    </submittedName>
</protein>
<organism evidence="1 2">
    <name type="scientific">Bradyrhizobium betae</name>
    <dbReference type="NCBI Taxonomy" id="244734"/>
    <lineage>
        <taxon>Bacteria</taxon>
        <taxon>Pseudomonadati</taxon>
        <taxon>Pseudomonadota</taxon>
        <taxon>Alphaproteobacteria</taxon>
        <taxon>Hyphomicrobiales</taxon>
        <taxon>Nitrobacteraceae</taxon>
        <taxon>Bradyrhizobium</taxon>
    </lineage>
</organism>
<accession>A0A5P6PEZ4</accession>
<reference evidence="2" key="1">
    <citation type="submission" date="2019-10" db="EMBL/GenBank/DDBJ databases">
        <title>Complete Genome Sequence of Bradyrhizobium betae type strain PL7HG1T.</title>
        <authorList>
            <person name="Bromfield E.S.P."/>
            <person name="Cloutier S."/>
        </authorList>
    </citation>
    <scope>NUCLEOTIDE SEQUENCE [LARGE SCALE GENOMIC DNA]</scope>
    <source>
        <strain evidence="2">PL7HG1</strain>
    </source>
</reference>
<sequence length="88" mass="9742">MIRIHIELLPGGSTHLRRSIASVRISNLSDLADRSDYGIDVLEAADPLTGTPPRLASTKVFDHYRRQSIWALLAKVVDAIESADFVEL</sequence>
<evidence type="ECO:0000313" key="2">
    <source>
        <dbReference type="Proteomes" id="UP000325641"/>
    </source>
</evidence>
<evidence type="ECO:0000313" key="1">
    <source>
        <dbReference type="EMBL" id="QFI76836.1"/>
    </source>
</evidence>
<dbReference type="KEGG" id="bbet:F8237_33220"/>